<dbReference type="Proteomes" id="UP000014760">
    <property type="component" value="Unassembled WGS sequence"/>
</dbReference>
<feature type="compositionally biased region" description="Basic and acidic residues" evidence="1">
    <location>
        <begin position="172"/>
        <end position="181"/>
    </location>
</feature>
<protein>
    <submittedName>
        <fullName evidence="2 3">Uncharacterized protein</fullName>
    </submittedName>
</protein>
<name>R7UK95_CAPTE</name>
<dbReference type="EMBL" id="AMQN01001175">
    <property type="status" value="NOT_ANNOTATED_CDS"/>
    <property type="molecule type" value="Genomic_DNA"/>
</dbReference>
<dbReference type="HOGENOM" id="CLU_732044_0_0_1"/>
<reference evidence="2 4" key="2">
    <citation type="journal article" date="2013" name="Nature">
        <title>Insights into bilaterian evolution from three spiralian genomes.</title>
        <authorList>
            <person name="Simakov O."/>
            <person name="Marletaz F."/>
            <person name="Cho S.J."/>
            <person name="Edsinger-Gonzales E."/>
            <person name="Havlak P."/>
            <person name="Hellsten U."/>
            <person name="Kuo D.H."/>
            <person name="Larsson T."/>
            <person name="Lv J."/>
            <person name="Arendt D."/>
            <person name="Savage R."/>
            <person name="Osoegawa K."/>
            <person name="de Jong P."/>
            <person name="Grimwood J."/>
            <person name="Chapman J.A."/>
            <person name="Shapiro H."/>
            <person name="Aerts A."/>
            <person name="Otillar R.P."/>
            <person name="Terry A.Y."/>
            <person name="Boore J.L."/>
            <person name="Grigoriev I.V."/>
            <person name="Lindberg D.R."/>
            <person name="Seaver E.C."/>
            <person name="Weisblat D.A."/>
            <person name="Putnam N.H."/>
            <person name="Rokhsar D.S."/>
        </authorList>
    </citation>
    <scope>NUCLEOTIDE SEQUENCE</scope>
    <source>
        <strain evidence="2 4">I ESC-2004</strain>
    </source>
</reference>
<proteinExistence type="predicted"/>
<keyword evidence="4" id="KW-1185">Reference proteome</keyword>
<dbReference type="EnsemblMetazoa" id="CapteT189241">
    <property type="protein sequence ID" value="CapteP189241"/>
    <property type="gene ID" value="CapteG189241"/>
</dbReference>
<evidence type="ECO:0000313" key="4">
    <source>
        <dbReference type="Proteomes" id="UP000014760"/>
    </source>
</evidence>
<evidence type="ECO:0000313" key="2">
    <source>
        <dbReference type="EMBL" id="ELU06605.1"/>
    </source>
</evidence>
<dbReference type="STRING" id="283909.R7UK95"/>
<dbReference type="AlphaFoldDB" id="R7UK95"/>
<accession>R7UK95</accession>
<feature type="compositionally biased region" description="Basic and acidic residues" evidence="1">
    <location>
        <begin position="45"/>
        <end position="55"/>
    </location>
</feature>
<organism evidence="2">
    <name type="scientific">Capitella teleta</name>
    <name type="common">Polychaete worm</name>
    <dbReference type="NCBI Taxonomy" id="283909"/>
    <lineage>
        <taxon>Eukaryota</taxon>
        <taxon>Metazoa</taxon>
        <taxon>Spiralia</taxon>
        <taxon>Lophotrochozoa</taxon>
        <taxon>Annelida</taxon>
        <taxon>Polychaeta</taxon>
        <taxon>Sedentaria</taxon>
        <taxon>Scolecida</taxon>
        <taxon>Capitellidae</taxon>
        <taxon>Capitella</taxon>
    </lineage>
</organism>
<feature type="compositionally biased region" description="Low complexity" evidence="1">
    <location>
        <begin position="21"/>
        <end position="37"/>
    </location>
</feature>
<feature type="region of interest" description="Disordered" evidence="1">
    <location>
        <begin position="172"/>
        <end position="204"/>
    </location>
</feature>
<dbReference type="OrthoDB" id="10071251at2759"/>
<dbReference type="EMBL" id="KB300511">
    <property type="protein sequence ID" value="ELU06605.1"/>
    <property type="molecule type" value="Genomic_DNA"/>
</dbReference>
<reference evidence="3" key="3">
    <citation type="submission" date="2015-06" db="UniProtKB">
        <authorList>
            <consortium name="EnsemblMetazoa"/>
        </authorList>
    </citation>
    <scope>IDENTIFICATION</scope>
</reference>
<evidence type="ECO:0000256" key="1">
    <source>
        <dbReference type="SAM" id="MobiDB-lite"/>
    </source>
</evidence>
<gene>
    <name evidence="2" type="ORF">CAPTEDRAFT_189241</name>
</gene>
<feature type="region of interest" description="Disordered" evidence="1">
    <location>
        <begin position="1"/>
        <end position="55"/>
    </location>
</feature>
<sequence length="378" mass="41105">MSEIDASNPPMDDAPNLALENASIQTSTSSKSSNAANDVDGALSPKERAKSKSEKRAKWKGGWFAVANRIRSPAHLDWTTRRMFAILVCKHLENRVSSLAHAEDQSEHSADDASRLMLLPRAFIVEALSNESSPPALQLEASSIAEVLASANHECSTCNIDYADQPQQIVRKPADPEEPPAKTHQPIAHTPRPREPMQQQSPALTREQTAMLNAENSVAPNGRRGANGRDIMHSFIPKEGVDDVHGGDSLPLGVLSVGDGITDDILKEDLQNTSGLLVDQTRDTLQTTSASQTTDGGLGDALDVVTQHLPVTLGATLSESLTSLLLPDMMSQFLLRVNRIQNEGKSWSFFGIPALLETVDFRPTCLRYTLTLYVKRSL</sequence>
<reference evidence="4" key="1">
    <citation type="submission" date="2012-12" db="EMBL/GenBank/DDBJ databases">
        <authorList>
            <person name="Hellsten U."/>
            <person name="Grimwood J."/>
            <person name="Chapman J.A."/>
            <person name="Shapiro H."/>
            <person name="Aerts A."/>
            <person name="Otillar R.P."/>
            <person name="Terry A.Y."/>
            <person name="Boore J.L."/>
            <person name="Simakov O."/>
            <person name="Marletaz F."/>
            <person name="Cho S.-J."/>
            <person name="Edsinger-Gonzales E."/>
            <person name="Havlak P."/>
            <person name="Kuo D.-H."/>
            <person name="Larsson T."/>
            <person name="Lv J."/>
            <person name="Arendt D."/>
            <person name="Savage R."/>
            <person name="Osoegawa K."/>
            <person name="de Jong P."/>
            <person name="Lindberg D.R."/>
            <person name="Seaver E.C."/>
            <person name="Weisblat D.A."/>
            <person name="Putnam N.H."/>
            <person name="Grigoriev I.V."/>
            <person name="Rokhsar D.S."/>
        </authorList>
    </citation>
    <scope>NUCLEOTIDE SEQUENCE</scope>
    <source>
        <strain evidence="4">I ESC-2004</strain>
    </source>
</reference>
<evidence type="ECO:0000313" key="3">
    <source>
        <dbReference type="EnsemblMetazoa" id="CapteP189241"/>
    </source>
</evidence>